<evidence type="ECO:0000313" key="2">
    <source>
        <dbReference type="EMBL" id="MBO0934636.1"/>
    </source>
</evidence>
<dbReference type="InterPro" id="IPR011110">
    <property type="entry name" value="Reg_prop"/>
</dbReference>
<dbReference type="Gene3D" id="2.130.10.10">
    <property type="entry name" value="YVTN repeat-like/Quinoprotein amine dehydrogenase"/>
    <property type="match status" value="2"/>
</dbReference>
<dbReference type="PANTHER" id="PTHR34406:SF1">
    <property type="entry name" value="PROTEIN YCEI"/>
    <property type="match status" value="1"/>
</dbReference>
<dbReference type="RefSeq" id="WP_207338601.1">
    <property type="nucleotide sequence ID" value="NZ_JAFMYU010000034.1"/>
</dbReference>
<gene>
    <name evidence="2" type="ORF">J2I48_26745</name>
</gene>
<evidence type="ECO:0000313" key="3">
    <source>
        <dbReference type="Proteomes" id="UP000664795"/>
    </source>
</evidence>
<dbReference type="EMBL" id="JAFMYU010000034">
    <property type="protein sequence ID" value="MBO0934636.1"/>
    <property type="molecule type" value="Genomic_DNA"/>
</dbReference>
<dbReference type="SMART" id="SM00867">
    <property type="entry name" value="YceI"/>
    <property type="match status" value="1"/>
</dbReference>
<dbReference type="AlphaFoldDB" id="A0A939GA57"/>
<evidence type="ECO:0000259" key="1">
    <source>
        <dbReference type="SMART" id="SM00867"/>
    </source>
</evidence>
<dbReference type="Gene3D" id="2.40.128.110">
    <property type="entry name" value="Lipid/polyisoprenoid-binding, YceI-like"/>
    <property type="match status" value="1"/>
</dbReference>
<organism evidence="2 3">
    <name type="scientific">Fibrella aquatilis</name>
    <dbReference type="NCBI Taxonomy" id="2817059"/>
    <lineage>
        <taxon>Bacteria</taxon>
        <taxon>Pseudomonadati</taxon>
        <taxon>Bacteroidota</taxon>
        <taxon>Cytophagia</taxon>
        <taxon>Cytophagales</taxon>
        <taxon>Spirosomataceae</taxon>
        <taxon>Fibrella</taxon>
    </lineage>
</organism>
<dbReference type="InterPro" id="IPR036761">
    <property type="entry name" value="TTHA0802/YceI-like_sf"/>
</dbReference>
<dbReference type="SUPFAM" id="SSF101874">
    <property type="entry name" value="YceI-like"/>
    <property type="match status" value="1"/>
</dbReference>
<feature type="domain" description="Lipid/polyisoprenoid-binding YceI-like" evidence="1">
    <location>
        <begin position="352"/>
        <end position="542"/>
    </location>
</feature>
<protein>
    <submittedName>
        <fullName evidence="2">YceI family protein</fullName>
    </submittedName>
</protein>
<dbReference type="Pfam" id="PF04264">
    <property type="entry name" value="YceI"/>
    <property type="match status" value="1"/>
</dbReference>
<comment type="caution">
    <text evidence="2">The sequence shown here is derived from an EMBL/GenBank/DDBJ whole genome shotgun (WGS) entry which is preliminary data.</text>
</comment>
<dbReference type="InterPro" id="IPR007372">
    <property type="entry name" value="Lipid/polyisoprenoid-bd_YceI"/>
</dbReference>
<sequence length="543" mass="60421">MTKLHYIYPLFLAFVFCTSCEQNQTNVSGNNIKSEIKDIGPNIMVRNIKKGKDGAILIAGPNNASFGNVFQYDGKSFTNLTSKIGPHRFWDALEDRRGNSWFASTDSGAFYYNGKSFQQFTTKEGLADNRVMAVYEDKAGNIWFGTGNGLSRYDGKSFRNYKNPNTSRDYNGINWNNDITTIIEDKAGKLWVGTRGDAFVYDGKTFTTLTHKGEPFKNVWGIMEDRKGVIWLGGNNGYKVSQTGGLWRYDGSTFTKVSERGAFAIIEDKKGNIWTTGPVNPANPTVQAVSRYDAKSLYSNKPTVTEIMSGGPSFLGILEANDGIIWFGDATGVYRYDGKIITDFYNKEGQKKYVVDTKQSTIIWKGSYLLGYWEGSMLLSDGTIKGDVDLLKGNLLIDDRHLVGGSVEADMNTIEQKFDGQRSYNKLPGILNVKKFPASTFVITKVETWNDINTKVPSDGSIRVNDENITVTGNLTIEGITKAVAFPAEMQFKDGMDGTVVVNGTLIIDRTDWGIDHRLFFDKSGHATISDDVKLFMKIVAKK</sequence>
<reference evidence="2 3" key="1">
    <citation type="submission" date="2021-03" db="EMBL/GenBank/DDBJ databases">
        <title>Fibrella sp. HMF5036 genome sequencing and assembly.</title>
        <authorList>
            <person name="Kang H."/>
            <person name="Kim H."/>
            <person name="Bae S."/>
            <person name="Joh K."/>
        </authorList>
    </citation>
    <scope>NUCLEOTIDE SEQUENCE [LARGE SCALE GENOMIC DNA]</scope>
    <source>
        <strain evidence="2 3">HMF5036</strain>
    </source>
</reference>
<dbReference type="InterPro" id="IPR015943">
    <property type="entry name" value="WD40/YVTN_repeat-like_dom_sf"/>
</dbReference>
<dbReference type="SUPFAM" id="SSF63829">
    <property type="entry name" value="Calcium-dependent phosphotriesterase"/>
    <property type="match status" value="2"/>
</dbReference>
<dbReference type="Proteomes" id="UP000664795">
    <property type="component" value="Unassembled WGS sequence"/>
</dbReference>
<keyword evidence="3" id="KW-1185">Reference proteome</keyword>
<dbReference type="PANTHER" id="PTHR34406">
    <property type="entry name" value="PROTEIN YCEI"/>
    <property type="match status" value="1"/>
</dbReference>
<proteinExistence type="predicted"/>
<name>A0A939GA57_9BACT</name>
<dbReference type="Pfam" id="PF07494">
    <property type="entry name" value="Reg_prop"/>
    <property type="match status" value="3"/>
</dbReference>
<accession>A0A939GA57</accession>